<name>A0A9Q3YKJ7_VIBPH</name>
<sequence>MSWITLTSVTATNGQKVVAVNDGSTANIKIGDALKIGAFDIYEIEGVFANQLSLREPWSNATQTNAKAVVVPTFGDFNAAVTAMRNLTDVAIGNLTVIEDWGTKTGNVTFTGKDGTTYTARTLQQMDDDVAAIEQEALELGRTGALEALIAISGGKWVLITDDFGNAQCVRRLPLHTFETLAIAGCPFVGPLDCFIRQDGSLRPYVDVPVYLASNKGGKAVSQADKDPWTSINADTARARCAELNAGSMMMSQEIWAMICWNMISQGFQPRGNTEFGRSHSSKNEFGRRTDGRVPDDRAGSARTLTGSGPETWRHDGTVFGIADMVGNIWEWVDGMKMVNGQFVVADYTGQPEAEWSATGVYISETGQFTNVAPSTLNSSSQVWGSMTKASGYAGNERLQRLMIEPIACTSVLGGRFYWNLDGERFPFRGGSWFDASVAGPAALYCSNPRSNANSDIGFRSAFVS</sequence>
<proteinExistence type="predicted"/>
<reference evidence="2" key="1">
    <citation type="submission" date="2020-09" db="EMBL/GenBank/DDBJ databases">
        <title>Genome sequence of Vibrio parahaemolyticus isolates.</title>
        <authorList>
            <person name="Hammerl J.A."/>
            <person name="Strauch E."/>
        </authorList>
    </citation>
    <scope>NUCLEOTIDE SEQUENCE</scope>
    <source>
        <strain evidence="2">17-VB00146</strain>
    </source>
</reference>
<protein>
    <recommendedName>
        <fullName evidence="4">Sulfatase-modifying factor enzyme domain-containing protein</fullName>
    </recommendedName>
</protein>
<dbReference type="EMBL" id="JACVHL010000003">
    <property type="protein sequence ID" value="MCC3804135.1"/>
    <property type="molecule type" value="Genomic_DNA"/>
</dbReference>
<accession>A0A9Q3YKJ7</accession>
<evidence type="ECO:0000256" key="1">
    <source>
        <dbReference type="SAM" id="MobiDB-lite"/>
    </source>
</evidence>
<dbReference type="InterPro" id="IPR042095">
    <property type="entry name" value="SUMF_sf"/>
</dbReference>
<dbReference type="InterPro" id="IPR016187">
    <property type="entry name" value="CTDL_fold"/>
</dbReference>
<feature type="compositionally biased region" description="Basic and acidic residues" evidence="1">
    <location>
        <begin position="282"/>
        <end position="300"/>
    </location>
</feature>
<gene>
    <name evidence="2" type="ORF">IB292_03690</name>
</gene>
<dbReference type="RefSeq" id="WP_228085793.1">
    <property type="nucleotide sequence ID" value="NZ_JACVHL010000003.1"/>
</dbReference>
<evidence type="ECO:0000313" key="3">
    <source>
        <dbReference type="Proteomes" id="UP000726777"/>
    </source>
</evidence>
<evidence type="ECO:0000313" key="2">
    <source>
        <dbReference type="EMBL" id="MCC3804135.1"/>
    </source>
</evidence>
<feature type="region of interest" description="Disordered" evidence="1">
    <location>
        <begin position="272"/>
        <end position="310"/>
    </location>
</feature>
<dbReference type="AlphaFoldDB" id="A0A9Q3YKJ7"/>
<dbReference type="Gene3D" id="3.90.1580.10">
    <property type="entry name" value="paralog of FGE (formylglycine-generating enzyme)"/>
    <property type="match status" value="1"/>
</dbReference>
<dbReference type="Proteomes" id="UP000726777">
    <property type="component" value="Unassembled WGS sequence"/>
</dbReference>
<dbReference type="SUPFAM" id="SSF56436">
    <property type="entry name" value="C-type lectin-like"/>
    <property type="match status" value="1"/>
</dbReference>
<comment type="caution">
    <text evidence="2">The sequence shown here is derived from an EMBL/GenBank/DDBJ whole genome shotgun (WGS) entry which is preliminary data.</text>
</comment>
<organism evidence="2 3">
    <name type="scientific">Vibrio parahaemolyticus</name>
    <dbReference type="NCBI Taxonomy" id="670"/>
    <lineage>
        <taxon>Bacteria</taxon>
        <taxon>Pseudomonadati</taxon>
        <taxon>Pseudomonadota</taxon>
        <taxon>Gammaproteobacteria</taxon>
        <taxon>Vibrionales</taxon>
        <taxon>Vibrionaceae</taxon>
        <taxon>Vibrio</taxon>
    </lineage>
</organism>
<evidence type="ECO:0008006" key="4">
    <source>
        <dbReference type="Google" id="ProtNLM"/>
    </source>
</evidence>